<evidence type="ECO:0000313" key="4">
    <source>
        <dbReference type="Proteomes" id="UP000255248"/>
    </source>
</evidence>
<reference evidence="2 4" key="1">
    <citation type="submission" date="2018-06" db="EMBL/GenBank/DDBJ databases">
        <authorList>
            <consortium name="Pathogen Informatics"/>
            <person name="Doyle S."/>
        </authorList>
    </citation>
    <scope>NUCLEOTIDE SEQUENCE [LARGE SCALE GENOMIC DNA]</scope>
    <source>
        <strain evidence="2 4">NCTC12121</strain>
    </source>
</reference>
<organism evidence="2 4">
    <name type="scientific">Edwardsiella hoshinae</name>
    <dbReference type="NCBI Taxonomy" id="93378"/>
    <lineage>
        <taxon>Bacteria</taxon>
        <taxon>Pseudomonadati</taxon>
        <taxon>Pseudomonadota</taxon>
        <taxon>Gammaproteobacteria</taxon>
        <taxon>Enterobacterales</taxon>
        <taxon>Hafniaceae</taxon>
        <taxon>Edwardsiella</taxon>
    </lineage>
</organism>
<feature type="compositionally biased region" description="Basic and acidic residues" evidence="1">
    <location>
        <begin position="1"/>
        <end position="20"/>
    </location>
</feature>
<name>A0A376D7H9_9GAMM</name>
<dbReference type="EMBL" id="UFXZ01000001">
    <property type="protein sequence ID" value="STC89485.1"/>
    <property type="molecule type" value="Genomic_DNA"/>
</dbReference>
<dbReference type="OrthoDB" id="6539952at2"/>
<evidence type="ECO:0000313" key="2">
    <source>
        <dbReference type="EMBL" id="STC84380.1"/>
    </source>
</evidence>
<dbReference type="AlphaFoldDB" id="A0A376D7H9"/>
<protein>
    <submittedName>
        <fullName evidence="2">Uncharacterized protein</fullName>
    </submittedName>
</protein>
<dbReference type="RefSeq" id="WP_115314445.1">
    <property type="nucleotide sequence ID" value="NZ_CP065626.1"/>
</dbReference>
<evidence type="ECO:0000313" key="3">
    <source>
        <dbReference type="EMBL" id="STC89485.1"/>
    </source>
</evidence>
<proteinExistence type="predicted"/>
<dbReference type="EMBL" id="UFXZ01000001">
    <property type="protein sequence ID" value="STC84380.1"/>
    <property type="molecule type" value="Genomic_DNA"/>
</dbReference>
<sequence length="122" mass="13787">MAKSAAERKREQRQREREAAQRAAVGGNRRIVLTVSEHTYQQIEAARHARRPGAEPYGVEEYFELLAVEDTLRLQRQMAELAEHQCPLCGDALPGDVRGCFRRGEHGCGQDVARQSLMLKTL</sequence>
<accession>A0A376D7H9</accession>
<gene>
    <name evidence="2" type="ORF">NCTC12121_00531</name>
    <name evidence="3" type="ORF">NCTC12121_02214</name>
</gene>
<evidence type="ECO:0000256" key="1">
    <source>
        <dbReference type="SAM" id="MobiDB-lite"/>
    </source>
</evidence>
<feature type="region of interest" description="Disordered" evidence="1">
    <location>
        <begin position="1"/>
        <end position="23"/>
    </location>
</feature>
<dbReference type="Proteomes" id="UP000255248">
    <property type="component" value="Unassembled WGS sequence"/>
</dbReference>